<accession>D6TN98</accession>
<organism evidence="4 5">
    <name type="scientific">Ktedonobacter racemifer DSM 44963</name>
    <dbReference type="NCBI Taxonomy" id="485913"/>
    <lineage>
        <taxon>Bacteria</taxon>
        <taxon>Bacillati</taxon>
        <taxon>Chloroflexota</taxon>
        <taxon>Ktedonobacteria</taxon>
        <taxon>Ktedonobacterales</taxon>
        <taxon>Ktedonobacteraceae</taxon>
        <taxon>Ktedonobacter</taxon>
    </lineage>
</organism>
<dbReference type="AlphaFoldDB" id="D6TN98"/>
<dbReference type="Pfam" id="PF19190">
    <property type="entry name" value="BACON_2"/>
    <property type="match status" value="5"/>
</dbReference>
<evidence type="ECO:0000313" key="4">
    <source>
        <dbReference type="EMBL" id="EFH87248.1"/>
    </source>
</evidence>
<dbReference type="InParanoid" id="D6TN98"/>
<keyword evidence="2" id="KW-0472">Membrane</keyword>
<evidence type="ECO:0000256" key="1">
    <source>
        <dbReference type="SAM" id="MobiDB-lite"/>
    </source>
</evidence>
<sequence>MSKCRHCGRACPDHAVYCEECLSAWSSPEESSAHSALTQAESAFITMPDITGEITLPEIDPFAPDPEYATHFSAEETVPPVSPVTDTSSHMVDNLSDAARQLQATERKEPRLRRSSRLSPFKEISVDVERESTPHPSVGQAAQNEATQPAGVGTLANTASPEKAAARRDILENSLPLPDFWPWLPEHENEENEDDKWADAGDPLLARQLDPAAAQRIEQEDVLRAIAEGHIPSFPMPKLVTPLLQNKQRLRLFFICAAALILLSLAFDSLLVSFSFLGSHNNNQGSGGIPTLTLSNPTASYGESITLSIRHFRPHAMLYLTHDIGEPIRINIDRTLVAVGDDGSVDIKVNIDTSWEPGFHLVQAEDINTRYIASTTLHVTEGPTRPSHFLLDTKQLDMGGAYQGANTLQPLTLHNSGSGNISWTVSSDQSWLQVTPTQGAFSSQQTLLVGIQRADLKPGSYTGTLTFASNVGEPQTARVTMEVRALPPYPGAVLQVTPVVLNYSTVDGNGGSSPQALMITNPGTKPLYWTISGNQPVDNGQNAYLRELDPHFNWLKTRQDTGIVAPHDTSNVPLDIDSSKLLAGTYLNTLSFSASDGHTAINSPQSVAVALTVKPQCTVTASTPAMSFVTVAGLNHPSDQTLFLKSGTNCPGTIGWHASSPNNWISIMPNSGTVNNTTGATVAIGVNPHNLNAGHYTGLVSVVAGNSSLSMSVDLSVQAPPTPTAPILSASPLSLNFSTTQGKGIPAGQAVTLTNTGHSPLSWRTNINNLAYSWLGTSPTGSTIAPGQTGQVIINIDPSNLSPGTYVGQVVINGSDNANHAAPGSPQTIMVTLTVAPPCTLAQPSQSALAFNAIQGGSTPTAQTITLSASGNCSWPLTWNASVSGNASWLALSANKGTFTASNATAMLNVSPSIAGLDPGVYRAQVNIDATESTNTSAQSSPQSFTVTLTVQPPCSLQVAPDSLSFTGSQNQTIASQNISLQTTGTCVRPVSWTASIDSGSSGWLSTGGNGSDTGSGSTLAVTTSPGSLPPGTYRGTITLSASGSGGSNVVGSPVQIPVTLTITGYKLSGSAVACADSQCATPAPLPNATITLSTSSGVIATTTADSSGNFSFSNIPIGSYTLAVSGANAQNVQYTGSMAVTINSDTSGMTVQAPPPATTP</sequence>
<dbReference type="PANTHER" id="PTHR45912:SF3">
    <property type="entry name" value="CILIA- AND FLAGELLA-ASSOCIATED PROTEIN 47"/>
    <property type="match status" value="1"/>
</dbReference>
<feature type="domain" description="BACON" evidence="3">
    <location>
        <begin position="957"/>
        <end position="1047"/>
    </location>
</feature>
<feature type="transmembrane region" description="Helical" evidence="2">
    <location>
        <begin position="252"/>
        <end position="277"/>
    </location>
</feature>
<evidence type="ECO:0000259" key="3">
    <source>
        <dbReference type="Pfam" id="PF19190"/>
    </source>
</evidence>
<keyword evidence="2" id="KW-1133">Transmembrane helix</keyword>
<proteinExistence type="predicted"/>
<feature type="domain" description="BACON" evidence="3">
    <location>
        <begin position="858"/>
        <end position="938"/>
    </location>
</feature>
<feature type="domain" description="BACON" evidence="3">
    <location>
        <begin position="639"/>
        <end position="712"/>
    </location>
</feature>
<evidence type="ECO:0000256" key="2">
    <source>
        <dbReference type="SAM" id="Phobius"/>
    </source>
</evidence>
<comment type="caution">
    <text evidence="4">The sequence shown here is derived from an EMBL/GenBank/DDBJ whole genome shotgun (WGS) entry which is preliminary data.</text>
</comment>
<feature type="region of interest" description="Disordered" evidence="1">
    <location>
        <begin position="1002"/>
        <end position="1032"/>
    </location>
</feature>
<feature type="domain" description="BACON" evidence="3">
    <location>
        <begin position="395"/>
        <end position="480"/>
    </location>
</feature>
<dbReference type="Pfam" id="PF13620">
    <property type="entry name" value="CarboxypepD_reg"/>
    <property type="match status" value="1"/>
</dbReference>
<evidence type="ECO:0000313" key="5">
    <source>
        <dbReference type="Proteomes" id="UP000004508"/>
    </source>
</evidence>
<dbReference type="InterPro" id="IPR013783">
    <property type="entry name" value="Ig-like_fold"/>
</dbReference>
<dbReference type="STRING" id="485913.Krac_8577"/>
<dbReference type="Gene3D" id="2.60.40.10">
    <property type="entry name" value="Immunoglobulins"/>
    <property type="match status" value="4"/>
</dbReference>
<feature type="domain" description="BACON" evidence="3">
    <location>
        <begin position="728"/>
        <end position="818"/>
    </location>
</feature>
<keyword evidence="2" id="KW-0812">Transmembrane</keyword>
<name>D6TN98_KTERA</name>
<protein>
    <recommendedName>
        <fullName evidence="3">BACON domain-containing protein</fullName>
    </recommendedName>
</protein>
<reference evidence="4 5" key="1">
    <citation type="journal article" date="2011" name="Stand. Genomic Sci.">
        <title>Non-contiguous finished genome sequence and contextual data of the filamentous soil bacterium Ktedonobacter racemifer type strain (SOSP1-21).</title>
        <authorList>
            <person name="Chang Y.J."/>
            <person name="Land M."/>
            <person name="Hauser L."/>
            <person name="Chertkov O."/>
            <person name="Del Rio T.G."/>
            <person name="Nolan M."/>
            <person name="Copeland A."/>
            <person name="Tice H."/>
            <person name="Cheng J.F."/>
            <person name="Lucas S."/>
            <person name="Han C."/>
            <person name="Goodwin L."/>
            <person name="Pitluck S."/>
            <person name="Ivanova N."/>
            <person name="Ovchinikova G."/>
            <person name="Pati A."/>
            <person name="Chen A."/>
            <person name="Palaniappan K."/>
            <person name="Mavromatis K."/>
            <person name="Liolios K."/>
            <person name="Brettin T."/>
            <person name="Fiebig A."/>
            <person name="Rohde M."/>
            <person name="Abt B."/>
            <person name="Goker M."/>
            <person name="Detter J.C."/>
            <person name="Woyke T."/>
            <person name="Bristow J."/>
            <person name="Eisen J.A."/>
            <person name="Markowitz V."/>
            <person name="Hugenholtz P."/>
            <person name="Kyrpides N.C."/>
            <person name="Klenk H.P."/>
            <person name="Lapidus A."/>
        </authorList>
    </citation>
    <scope>NUCLEOTIDE SEQUENCE [LARGE SCALE GENOMIC DNA]</scope>
    <source>
        <strain evidence="5">DSM 44963</strain>
    </source>
</reference>
<dbReference type="PANTHER" id="PTHR45912">
    <property type="entry name" value="CILIA- AND FLAGELLA-ASSOCIATED PROTEIN 47"/>
    <property type="match status" value="1"/>
</dbReference>
<dbReference type="eggNOG" id="COG1470">
    <property type="taxonomic scope" value="Bacteria"/>
</dbReference>
<feature type="compositionally biased region" description="Basic and acidic residues" evidence="1">
    <location>
        <begin position="124"/>
        <end position="133"/>
    </location>
</feature>
<dbReference type="Proteomes" id="UP000004508">
    <property type="component" value="Unassembled WGS sequence"/>
</dbReference>
<gene>
    <name evidence="4" type="ORF">Krac_8577</name>
</gene>
<keyword evidence="5" id="KW-1185">Reference proteome</keyword>
<dbReference type="RefSeq" id="WP_007912231.1">
    <property type="nucleotide sequence ID" value="NZ_ADVG01000002.1"/>
</dbReference>
<dbReference type="EMBL" id="ADVG01000002">
    <property type="protein sequence ID" value="EFH87248.1"/>
    <property type="molecule type" value="Genomic_DNA"/>
</dbReference>
<dbReference type="InterPro" id="IPR024361">
    <property type="entry name" value="BACON"/>
</dbReference>
<dbReference type="SUPFAM" id="SSF49478">
    <property type="entry name" value="Cna protein B-type domain"/>
    <property type="match status" value="1"/>
</dbReference>
<feature type="region of interest" description="Disordered" evidence="1">
    <location>
        <begin position="102"/>
        <end position="159"/>
    </location>
</feature>
<dbReference type="OrthoDB" id="136006at2"/>